<dbReference type="Gene3D" id="2.60.220.50">
    <property type="match status" value="1"/>
</dbReference>
<protein>
    <submittedName>
        <fullName evidence="6">Neurohypophysial n-terminal domain containing protein</fullName>
    </submittedName>
</protein>
<dbReference type="PROSITE" id="PS00022">
    <property type="entry name" value="EGF_1"/>
    <property type="match status" value="1"/>
</dbReference>
<feature type="transmembrane region" description="Helical" evidence="4">
    <location>
        <begin position="21"/>
        <end position="38"/>
    </location>
</feature>
<feature type="disulfide bond" evidence="2">
    <location>
        <begin position="1949"/>
        <end position="1958"/>
    </location>
</feature>
<dbReference type="CDD" id="cd00064">
    <property type="entry name" value="FU"/>
    <property type="match status" value="4"/>
</dbReference>
<feature type="transmembrane region" description="Helical" evidence="4">
    <location>
        <begin position="2633"/>
        <end position="2651"/>
    </location>
</feature>
<evidence type="ECO:0000256" key="2">
    <source>
        <dbReference type="PROSITE-ProRule" id="PRU00076"/>
    </source>
</evidence>
<dbReference type="InterPro" id="IPR000742">
    <property type="entry name" value="EGF"/>
</dbReference>
<dbReference type="InterPro" id="IPR051830">
    <property type="entry name" value="NOTCH_homolog"/>
</dbReference>
<dbReference type="SMART" id="SM00261">
    <property type="entry name" value="FU"/>
    <property type="match status" value="4"/>
</dbReference>
<feature type="transmembrane region" description="Helical" evidence="4">
    <location>
        <begin position="2371"/>
        <end position="2393"/>
    </location>
</feature>
<dbReference type="CDD" id="cd00054">
    <property type="entry name" value="EGF_CA"/>
    <property type="match status" value="1"/>
</dbReference>
<reference evidence="6 7" key="1">
    <citation type="submission" date="2014-06" db="EMBL/GenBank/DDBJ databases">
        <authorList>
            <person name="Swart Estienne"/>
        </authorList>
    </citation>
    <scope>NUCLEOTIDE SEQUENCE [LARGE SCALE GENOMIC DNA]</scope>
    <source>
        <strain evidence="6 7">130c</strain>
    </source>
</reference>
<proteinExistence type="predicted"/>
<evidence type="ECO:0000313" key="7">
    <source>
        <dbReference type="Proteomes" id="UP000039865"/>
    </source>
</evidence>
<keyword evidence="4" id="KW-0472">Membrane</keyword>
<evidence type="ECO:0000259" key="5">
    <source>
        <dbReference type="PROSITE" id="PS50026"/>
    </source>
</evidence>
<dbReference type="PANTHER" id="PTHR24033:SF225">
    <property type="entry name" value="EGF-LIKE DOMAIN-CONTAINING PROTEIN"/>
    <property type="match status" value="1"/>
</dbReference>
<name>A0A078B0R4_STYLE</name>
<comment type="caution">
    <text evidence="2">Lacks conserved residue(s) required for the propagation of feature annotation.</text>
</comment>
<keyword evidence="2" id="KW-0245">EGF-like domain</keyword>
<dbReference type="PROSITE" id="PS50026">
    <property type="entry name" value="EGF_3"/>
    <property type="match status" value="1"/>
</dbReference>
<sequence>MNPSFFQDRPLYQKLYQRQSLKSLLIALNLVLILSYLPRAQGLIRIGSNQRAAIKNYVFENSDSFAYFDVSYADQGDTIQADGTNTYHFSKVSQRSVSTYQYVKIPHNTGIPEPIYDKIQLYGYEIYGLCQHQGALDYVIGLNINYNEIRVMRIFNDTTSGYQYVKDFKKIDKDDVYKKLVGAIYVDCQYSGDFKGQSTYVIGIAGTYFHTNKISSYYLAKFSTKYNLTEYFVLSENQQIMESVRGVKVDLDNQIIYLAVEINKQKYFGRTVYQPGNLPGEDNANVAIHGYSWTHGVREWTTVIGNENYTDSFGRMANFGNSLFVFLNSYSTKYSTNTSQTDIYYYRLRASNGYIESQIIYGSPKDDRIFDLKITFTGLYILALIDDQFMPHKDNDKMWGTQNSQANLALIWMDFNDQIIDIESASFNNLPSPYPQKILVPRTIETTQSFVFVAPRTNDPIDIKGGFMITYYNDSNQVFSQSIGCGSTCSKCSPFNIGTCIKCKIGFYMFENLCYEGGCPDFSYPVFDSFGNDLKYCQQCHYTCKTCTGPTKDACSTCCTENKCGPIYNRAPQLGKCVCPVGLIDSNGFCVQRCTLNLAGKSNELCYPQCPSNSYPFIQYDQAAQAQERSQYDSSSQTDCYQSSQHLRFSTSGKGLAVQGQPDLTEMPQQYTIGFWVRPIALNTDSYFINAYGRVFVKAQSSTQRVFFSFKSGSNTFVEPVYTNDAKQRVSLNTWNYVVVAQKTANINNVLKFEQQLAISNTNMGQVQSAGFDNTKTFVKYPNIQNIIYIGAYSDQQPQSFTGYLKELKMFNKYHGFPQIQDEVLRMYRYYSFDDPNLVAYWKFTENFNANETFYRIRDYSINQNEVSYYKQTNPDYPTYVNDQSIALSLCIFHDVAVCRTPDYKTTHPMVIEARRLTSKPTFNFKDSSTLTKAQGDQVWFIPNNTQCIPQNIQAFMNYSTGFVNDWLIVDSNFSPVNLLEGVHYQICYYIAAQRVAFNVYQTYVVSKPKTVDPSNGDAFMSDGVTRTWNSLEGDQGYGDVIKFSLDCSAPSFDDYEMVRSNKPTYGQHAIKSFSQAGDFFFCWQPSFLQESTEPYYQSIYDLKYRIIGVPMLTTSTPTVFNMNEDLVRFDLVGTFADGDKIAFSWRGTIITDCNPTNFLGIQYSRNYFNWPSMWFGYTSGISGITNYTNDELHLCYLSAAKDAPQSWSRIKKTSGFSYQAQIKEYTLPTLNGRCPEPISFNPQYGSTELYETDNTVRFTFKSQAVYPSLQSNGSPGKIIIFRGAIRPDGSITRTNDILWSNTALNDMLTPNPFQQGDLICSGAGSCSIILSQQANKMKGGEIYYLSFYKESFAYKTSASSTTKYYLFNDKTLEPGQTTAYDHLFFCRSFTINPSTQLINGRKLTMTGLDLRSKQIKARFSGSSIATALFTTKSINLVLSVINTASSYCIRNPPVATVQITDVTQTSFTIQNLELRQCNSGTLMADIQLNRGIQDQYGVFTHVRSEWQKGVSLGQIGCHDSCMFCNGTTFASCLICQDQNQKLLLGQCFVTCPQSYPYYKSEEVIMQRFQYKTYQCLRECPLGYYPNPQTNECMECNPDCQTCNSNYISSCLTCEPIKYVLNGICLEQCPTPHHKNNFTSYKCDQISDTSFLKVKIQSLGYKSKIPKDVQQYLKASISNEGGGDILSILWEQLEPSPDYDEISVFTTSSQGDVQNREAVIKMKMTALNYMASDQVVKVKVTVQNSLGEIAYDIYEFFQNQPPTVGNSTITVLTNPGLGNGTSIDSIFKMTLTNWEDTLFHGDDPMKFKLYMTINGEYFTLTDQTEAFEIYYRLPFVSNSITSGVDQVKTLQICVQCIDSNNGYAYDCQKISNIQNTPKYLTSTNDLIKHLNNLNFNGNMSNLIYASNLLYVAMDSPKRTSSSPGICTLDYHCNYNGICTSRYGNQRCVCELGFSGTFCQFKESQLQDLQNIEKSMISSLHTYLSQKYEITSNDIEIVASSFRGMFKDPDLSIYDNFQLVIDIITMIGEASIYAHSPLSSTIRAIYLESMASVIYLLHHSASVRRAFPESDALALGFTLSQQYQQQNGRILQKGRNLLNEDVPYLIGGMSSRYMQQNSKKRNLAESQEDVASANDDQNIYQKWGRIVDKQLNQFINKLIPTLNPQNKKFTFTSEAFDLLAFSQYASAYKDQTMFIREKDLYWTFPDSIFERVQGSASDKHEVNFKALKYSANPLLFEEDPGGFVESNVTQLSFYDSSMNHINVVLNDYVLIKEPYRKTQGYENELMRCMSWNETKYKFESDDSCSVQLIKDNIPCYSCEEEAPLNAQISLCRCKHLSTFAVVYQQTFPQTGRGVEQGIYSDFFAMQYWRNSFGYFAVITGVVVFFIGQIIMYYADKKLQPPVMEKLRERIRKLEMKGFTQKPTQKKLIVKRGDDGNIIFIRNNLVGEEEKNQGKMIDESTPITHLKKPSESLKSKKKALSNSKKFNKDDDMVQEAQMLPVKGKKKPAGKSQKYPKDEDRVSTDKGMDDDLNNDQSSIYNQGNDVVDHDLFEQQMQRRYEEEKEIQEFVKLHGTSSSEEDMEEKMRSKEQKRYLKIEKKSKELYWYHWKSLLIHGNHLTSILYITSILAPRHARWTLLYMCILLNWFWCAVIYNNTKDPLEIPDFVCQRLQFYEYYRIKAQEIQQEMNFGQLLLLHLELLF</sequence>
<dbReference type="Proteomes" id="UP000039865">
    <property type="component" value="Unassembled WGS sequence"/>
</dbReference>
<keyword evidence="7" id="KW-1185">Reference proteome</keyword>
<dbReference type="PROSITE" id="PS01186">
    <property type="entry name" value="EGF_2"/>
    <property type="match status" value="1"/>
</dbReference>
<dbReference type="PANTHER" id="PTHR24033">
    <property type="entry name" value="EGF-LIKE DOMAIN-CONTAINING PROTEIN"/>
    <property type="match status" value="1"/>
</dbReference>
<dbReference type="Gene3D" id="2.60.120.200">
    <property type="match status" value="1"/>
</dbReference>
<dbReference type="SUPFAM" id="SSF49899">
    <property type="entry name" value="Concanavalin A-like lectins/glucanases"/>
    <property type="match status" value="1"/>
</dbReference>
<accession>A0A078B0R4</accession>
<evidence type="ECO:0000256" key="4">
    <source>
        <dbReference type="SAM" id="Phobius"/>
    </source>
</evidence>
<evidence type="ECO:0000256" key="1">
    <source>
        <dbReference type="ARBA" id="ARBA00023157"/>
    </source>
</evidence>
<dbReference type="InterPro" id="IPR013320">
    <property type="entry name" value="ConA-like_dom_sf"/>
</dbReference>
<dbReference type="SUPFAM" id="SSF57184">
    <property type="entry name" value="Growth factor receptor domain"/>
    <property type="match status" value="2"/>
</dbReference>
<keyword evidence="1 2" id="KW-1015">Disulfide bond</keyword>
<gene>
    <name evidence="6" type="primary">Contig15156.g16154</name>
    <name evidence="6" type="ORF">STYLEM_17256</name>
</gene>
<dbReference type="Gene3D" id="2.10.220.10">
    <property type="entry name" value="Hormone Receptor, Insulin-like Growth Factor Receptor 1, Chain A, domain 2"/>
    <property type="match status" value="1"/>
</dbReference>
<feature type="domain" description="EGF-like" evidence="5">
    <location>
        <begin position="1922"/>
        <end position="1959"/>
    </location>
</feature>
<dbReference type="OrthoDB" id="300641at2759"/>
<keyword evidence="4" id="KW-0812">Transmembrane</keyword>
<organism evidence="6 7">
    <name type="scientific">Stylonychia lemnae</name>
    <name type="common">Ciliate</name>
    <dbReference type="NCBI Taxonomy" id="5949"/>
    <lineage>
        <taxon>Eukaryota</taxon>
        <taxon>Sar</taxon>
        <taxon>Alveolata</taxon>
        <taxon>Ciliophora</taxon>
        <taxon>Intramacronucleata</taxon>
        <taxon>Spirotrichea</taxon>
        <taxon>Stichotrichia</taxon>
        <taxon>Sporadotrichida</taxon>
        <taxon>Oxytrichidae</taxon>
        <taxon>Stylonychinae</taxon>
        <taxon>Stylonychia</taxon>
    </lineage>
</organism>
<keyword evidence="4" id="KW-1133">Transmembrane helix</keyword>
<evidence type="ECO:0000256" key="3">
    <source>
        <dbReference type="SAM" id="MobiDB-lite"/>
    </source>
</evidence>
<dbReference type="InterPro" id="IPR009030">
    <property type="entry name" value="Growth_fac_rcpt_cys_sf"/>
</dbReference>
<feature type="compositionally biased region" description="Basic and acidic residues" evidence="3">
    <location>
        <begin position="2512"/>
        <end position="2526"/>
    </location>
</feature>
<evidence type="ECO:0000313" key="6">
    <source>
        <dbReference type="EMBL" id="CDW88139.1"/>
    </source>
</evidence>
<feature type="region of interest" description="Disordered" evidence="3">
    <location>
        <begin position="2449"/>
        <end position="2528"/>
    </location>
</feature>
<dbReference type="InterPro" id="IPR046338">
    <property type="entry name" value="GAIN_dom_sf"/>
</dbReference>
<dbReference type="InParanoid" id="A0A078B0R4"/>
<dbReference type="EMBL" id="CCKQ01016267">
    <property type="protein sequence ID" value="CDW88139.1"/>
    <property type="molecule type" value="Genomic_DNA"/>
</dbReference>
<dbReference type="InterPro" id="IPR006212">
    <property type="entry name" value="Furin_repeat"/>
</dbReference>